<organism evidence="11 12">
    <name type="scientific">Desulfurobacterium atlanticum</name>
    <dbReference type="NCBI Taxonomy" id="240169"/>
    <lineage>
        <taxon>Bacteria</taxon>
        <taxon>Pseudomonadati</taxon>
        <taxon>Aquificota</taxon>
        <taxon>Aquificia</taxon>
        <taxon>Desulfurobacteriales</taxon>
        <taxon>Desulfurobacteriaceae</taxon>
        <taxon>Desulfurobacterium</taxon>
    </lineage>
</organism>
<dbReference type="SUPFAM" id="SSF51344">
    <property type="entry name" value="Epsilon subunit of F1F0-ATP synthase N-terminal domain"/>
    <property type="match status" value="1"/>
</dbReference>
<keyword evidence="6 8" id="KW-0472">Membrane</keyword>
<dbReference type="CDD" id="cd12152">
    <property type="entry name" value="F1-ATPase_delta"/>
    <property type="match status" value="1"/>
</dbReference>
<evidence type="ECO:0000259" key="10">
    <source>
        <dbReference type="Pfam" id="PF02823"/>
    </source>
</evidence>
<evidence type="ECO:0000256" key="8">
    <source>
        <dbReference type="HAMAP-Rule" id="MF_00530"/>
    </source>
</evidence>
<reference evidence="12" key="1">
    <citation type="submission" date="2017-06" db="EMBL/GenBank/DDBJ databases">
        <authorList>
            <person name="Varghese N."/>
            <person name="Submissions S."/>
        </authorList>
    </citation>
    <scope>NUCLEOTIDE SEQUENCE [LARGE SCALE GENOMIC DNA]</scope>
    <source>
        <strain evidence="12">DSM 15668</strain>
    </source>
</reference>
<proteinExistence type="inferred from homology"/>
<evidence type="ECO:0000313" key="11">
    <source>
        <dbReference type="EMBL" id="SNR71214.1"/>
    </source>
</evidence>
<keyword evidence="8" id="KW-1003">Cell membrane</keyword>
<dbReference type="HAMAP" id="MF_00530">
    <property type="entry name" value="ATP_synth_epsil_bac"/>
    <property type="match status" value="1"/>
</dbReference>
<dbReference type="RefSeq" id="WP_089322741.1">
    <property type="nucleotide sequence ID" value="NZ_FZOB01000003.1"/>
</dbReference>
<feature type="coiled-coil region" evidence="9">
    <location>
        <begin position="97"/>
        <end position="142"/>
    </location>
</feature>
<dbReference type="Proteomes" id="UP000198405">
    <property type="component" value="Unassembled WGS sequence"/>
</dbReference>
<keyword evidence="8" id="KW-0375">Hydrogen ion transport</keyword>
<dbReference type="InterPro" id="IPR036771">
    <property type="entry name" value="ATPsynth_dsu/esu_N"/>
</dbReference>
<evidence type="ECO:0000256" key="9">
    <source>
        <dbReference type="SAM" id="Coils"/>
    </source>
</evidence>
<comment type="subcellular location">
    <subcellularLocation>
        <location evidence="8">Cell membrane</location>
        <topology evidence="8">Peripheral membrane protein</topology>
    </subcellularLocation>
    <subcellularLocation>
        <location evidence="2">Endomembrane system</location>
        <topology evidence="2">Peripheral membrane protein</topology>
    </subcellularLocation>
</comment>
<evidence type="ECO:0000256" key="4">
    <source>
        <dbReference type="ARBA" id="ARBA00022448"/>
    </source>
</evidence>
<keyword evidence="5 8" id="KW-0406">Ion transport</keyword>
<dbReference type="GO" id="GO:0045259">
    <property type="term" value="C:proton-transporting ATP synthase complex"/>
    <property type="evidence" value="ECO:0007669"/>
    <property type="project" value="UniProtKB-KW"/>
</dbReference>
<dbReference type="GO" id="GO:0046933">
    <property type="term" value="F:proton-transporting ATP synthase activity, rotational mechanism"/>
    <property type="evidence" value="ECO:0007669"/>
    <property type="project" value="UniProtKB-UniRule"/>
</dbReference>
<evidence type="ECO:0000256" key="7">
    <source>
        <dbReference type="ARBA" id="ARBA00023196"/>
    </source>
</evidence>
<evidence type="ECO:0000256" key="1">
    <source>
        <dbReference type="ARBA" id="ARBA00003543"/>
    </source>
</evidence>
<comment type="function">
    <text evidence="1 8">Produces ATP from ADP in the presence of a proton gradient across the membrane.</text>
</comment>
<evidence type="ECO:0000256" key="2">
    <source>
        <dbReference type="ARBA" id="ARBA00004184"/>
    </source>
</evidence>
<comment type="subunit">
    <text evidence="8">F-type ATPases have 2 components, CF(1) - the catalytic core - and CF(0) - the membrane proton channel. CF(1) has five subunits: alpha(3), beta(3), gamma(1), delta(1), epsilon(1). CF(0) has three main subunits: a, b and c.</text>
</comment>
<keyword evidence="12" id="KW-1185">Reference proteome</keyword>
<evidence type="ECO:0000256" key="5">
    <source>
        <dbReference type="ARBA" id="ARBA00023065"/>
    </source>
</evidence>
<protein>
    <recommendedName>
        <fullName evidence="8">ATP synthase epsilon chain</fullName>
    </recommendedName>
    <alternativeName>
        <fullName evidence="8">ATP synthase F1 sector epsilon subunit</fullName>
    </alternativeName>
    <alternativeName>
        <fullName evidence="8">F-ATPase epsilon subunit</fullName>
    </alternativeName>
</protein>
<evidence type="ECO:0000256" key="6">
    <source>
        <dbReference type="ARBA" id="ARBA00023136"/>
    </source>
</evidence>
<gene>
    <name evidence="8" type="primary">atpC</name>
    <name evidence="11" type="ORF">SAMN06265340_103203</name>
</gene>
<dbReference type="Gene3D" id="2.60.15.10">
    <property type="entry name" value="F0F1 ATP synthase delta/epsilon subunit, N-terminal"/>
    <property type="match status" value="1"/>
</dbReference>
<dbReference type="GO" id="GO:0005524">
    <property type="term" value="F:ATP binding"/>
    <property type="evidence" value="ECO:0007669"/>
    <property type="project" value="UniProtKB-UniRule"/>
</dbReference>
<accession>A0A238YKR1</accession>
<dbReference type="InterPro" id="IPR001469">
    <property type="entry name" value="ATP_synth_F1_dsu/esu"/>
</dbReference>
<dbReference type="GO" id="GO:0012505">
    <property type="term" value="C:endomembrane system"/>
    <property type="evidence" value="ECO:0007669"/>
    <property type="project" value="UniProtKB-SubCell"/>
</dbReference>
<dbReference type="EMBL" id="FZOB01000003">
    <property type="protein sequence ID" value="SNR71214.1"/>
    <property type="molecule type" value="Genomic_DNA"/>
</dbReference>
<dbReference type="OrthoDB" id="9804110at2"/>
<keyword evidence="8" id="KW-0066">ATP synthesis</keyword>
<feature type="domain" description="ATP synthase F1 complex delta/epsilon subunit N-terminal" evidence="10">
    <location>
        <begin position="11"/>
        <end position="87"/>
    </location>
</feature>
<dbReference type="Pfam" id="PF02823">
    <property type="entry name" value="ATP-synt_DE_N"/>
    <property type="match status" value="1"/>
</dbReference>
<dbReference type="GO" id="GO:0005886">
    <property type="term" value="C:plasma membrane"/>
    <property type="evidence" value="ECO:0007669"/>
    <property type="project" value="UniProtKB-SubCell"/>
</dbReference>
<name>A0A238YKR1_9BACT</name>
<dbReference type="InterPro" id="IPR020546">
    <property type="entry name" value="ATP_synth_F1_dsu/esu_N"/>
</dbReference>
<evidence type="ECO:0000313" key="12">
    <source>
        <dbReference type="Proteomes" id="UP000198405"/>
    </source>
</evidence>
<keyword evidence="9" id="KW-0175">Coiled coil</keyword>
<comment type="similarity">
    <text evidence="3 8">Belongs to the ATPase epsilon chain family.</text>
</comment>
<evidence type="ECO:0000256" key="3">
    <source>
        <dbReference type="ARBA" id="ARBA00005712"/>
    </source>
</evidence>
<keyword evidence="4 8" id="KW-0813">Transport</keyword>
<keyword evidence="7 8" id="KW-0139">CF(1)</keyword>
<dbReference type="AlphaFoldDB" id="A0A238YKR1"/>
<sequence>MAVKKGLHTVDLKIASLTGKHFGGKAKEVYVDMDDSMIGVLPAHQPEFYKFNAASVSFINENGEEEKYYVYDGFLEIEQDQVLVAVKDIYKPGEITVDEVKEEIKSMEKEIESLPEEEVDKKRKLEEELEKKKVLLQKLMFS</sequence>